<proteinExistence type="predicted"/>
<dbReference type="InterPro" id="IPR050707">
    <property type="entry name" value="HTH_MetabolicPath_Reg"/>
</dbReference>
<dbReference type="GeneID" id="78087570"/>
<dbReference type="PANTHER" id="PTHR30136:SF39">
    <property type="entry name" value="TRANSCRIPTIONAL REGULATORY PROTEIN"/>
    <property type="match status" value="1"/>
</dbReference>
<dbReference type="GO" id="GO:0003700">
    <property type="term" value="F:DNA-binding transcription factor activity"/>
    <property type="evidence" value="ECO:0007669"/>
    <property type="project" value="TreeGrafter"/>
</dbReference>
<dbReference type="HOGENOM" id="CLU_062618_4_0_7"/>
<dbReference type="InterPro" id="IPR014757">
    <property type="entry name" value="Tscrpt_reg_IclR_C"/>
</dbReference>
<dbReference type="EMBL" id="ADCP02000005">
    <property type="protein sequence ID" value="EFV42809.1"/>
    <property type="molecule type" value="Genomic_DNA"/>
</dbReference>
<dbReference type="SUPFAM" id="SSF46785">
    <property type="entry name" value="Winged helix' DNA-binding domain"/>
    <property type="match status" value="1"/>
</dbReference>
<dbReference type="Gene3D" id="1.10.10.10">
    <property type="entry name" value="Winged helix-like DNA-binding domain superfamily/Winged helix DNA-binding domain"/>
    <property type="match status" value="1"/>
</dbReference>
<dbReference type="PANTHER" id="PTHR30136">
    <property type="entry name" value="HELIX-TURN-HELIX TRANSCRIPTIONAL REGULATOR, ICLR FAMILY"/>
    <property type="match status" value="1"/>
</dbReference>
<keyword evidence="2" id="KW-0238">DNA-binding</keyword>
<dbReference type="InterPro" id="IPR005471">
    <property type="entry name" value="Tscrpt_reg_IclR_N"/>
</dbReference>
<dbReference type="InterPro" id="IPR036390">
    <property type="entry name" value="WH_DNA-bd_sf"/>
</dbReference>
<dbReference type="PROSITE" id="PS51078">
    <property type="entry name" value="ICLR_ED"/>
    <property type="match status" value="1"/>
</dbReference>
<gene>
    <name evidence="6" type="ORF">HMPREF0179_03392</name>
</gene>
<evidence type="ECO:0000259" key="4">
    <source>
        <dbReference type="PROSITE" id="PS51077"/>
    </source>
</evidence>
<sequence length="248" mass="27593">MDSNQKTIKGAQSVYRVLNILEEVILCGDRMITPKELSASLDIPVATVHRLLTVLRQKNFVACDPATKKYHIGDSCLISPRMDVAAFIRARFLPLAERISRRFGYSTILYARSGYDAVCVERLDGWHPIQVFLNKTGDRRPLGMGSATLSILAAMPEDEAEMILTHNEQEIRFVLKTDFSALRGFLAEARRKGYASAQGMLLEGTIGVSHVLRMGNEAVGSIAIDAVRSEQWDKDQPKIIQELQSALS</sequence>
<dbReference type="InterPro" id="IPR029016">
    <property type="entry name" value="GAF-like_dom_sf"/>
</dbReference>
<evidence type="ECO:0000259" key="5">
    <source>
        <dbReference type="PROSITE" id="PS51078"/>
    </source>
</evidence>
<dbReference type="OrthoDB" id="9807558at2"/>
<dbReference type="Pfam" id="PF01614">
    <property type="entry name" value="IclR_C"/>
    <property type="match status" value="1"/>
</dbReference>
<dbReference type="GO" id="GO:0003677">
    <property type="term" value="F:DNA binding"/>
    <property type="evidence" value="ECO:0007669"/>
    <property type="project" value="UniProtKB-KW"/>
</dbReference>
<dbReference type="AlphaFoldDB" id="E5YB19"/>
<protein>
    <recommendedName>
        <fullName evidence="8">IclR family transcriptional regulator, acetate operon repressor</fullName>
    </recommendedName>
</protein>
<dbReference type="SUPFAM" id="SSF55781">
    <property type="entry name" value="GAF domain-like"/>
    <property type="match status" value="1"/>
</dbReference>
<dbReference type="RefSeq" id="WP_005030161.1">
    <property type="nucleotide sequence ID" value="NZ_KE150241.1"/>
</dbReference>
<dbReference type="PROSITE" id="PS51077">
    <property type="entry name" value="HTH_ICLR"/>
    <property type="match status" value="1"/>
</dbReference>
<evidence type="ECO:0000256" key="2">
    <source>
        <dbReference type="ARBA" id="ARBA00023125"/>
    </source>
</evidence>
<organism evidence="6 7">
    <name type="scientific">Bilophila wadsworthia (strain 3_1_6)</name>
    <dbReference type="NCBI Taxonomy" id="563192"/>
    <lineage>
        <taxon>Bacteria</taxon>
        <taxon>Pseudomonadati</taxon>
        <taxon>Thermodesulfobacteriota</taxon>
        <taxon>Desulfovibrionia</taxon>
        <taxon>Desulfovibrionales</taxon>
        <taxon>Desulfovibrionaceae</taxon>
        <taxon>Bilophila</taxon>
    </lineage>
</organism>
<reference evidence="6 7" key="2">
    <citation type="submission" date="2013-04" db="EMBL/GenBank/DDBJ databases">
        <title>The Genome Sequence of Bilophila wadsworthia 3_1_6.</title>
        <authorList>
            <consortium name="The Broad Institute Genomics Platform"/>
            <person name="Earl A."/>
            <person name="Ward D."/>
            <person name="Feldgarden M."/>
            <person name="Gevers D."/>
            <person name="Sibley C."/>
            <person name="Strauss J."/>
            <person name="Allen-Vercoe E."/>
            <person name="Walker B."/>
            <person name="Young S."/>
            <person name="Zeng Q."/>
            <person name="Gargeya S."/>
            <person name="Fitzgerald M."/>
            <person name="Haas B."/>
            <person name="Abouelleil A."/>
            <person name="Allen A.W."/>
            <person name="Alvarado L."/>
            <person name="Arachchi H.M."/>
            <person name="Berlin A.M."/>
            <person name="Chapman S.B."/>
            <person name="Gainer-Dewar J."/>
            <person name="Goldberg J."/>
            <person name="Griggs A."/>
            <person name="Gujja S."/>
            <person name="Hansen M."/>
            <person name="Howarth C."/>
            <person name="Imamovic A."/>
            <person name="Ireland A."/>
            <person name="Larimer J."/>
            <person name="McCowan C."/>
            <person name="Murphy C."/>
            <person name="Pearson M."/>
            <person name="Poon T.W."/>
            <person name="Priest M."/>
            <person name="Roberts A."/>
            <person name="Saif S."/>
            <person name="Shea T."/>
            <person name="Sisk P."/>
            <person name="Sykes S."/>
            <person name="Wortman J."/>
            <person name="Nusbaum C."/>
            <person name="Birren B."/>
        </authorList>
    </citation>
    <scope>NUCLEOTIDE SEQUENCE [LARGE SCALE GENOMIC DNA]</scope>
    <source>
        <strain evidence="6 7">3_1_6</strain>
    </source>
</reference>
<name>E5YB19_BILW3</name>
<dbReference type="SMART" id="SM00346">
    <property type="entry name" value="HTH_ICLR"/>
    <property type="match status" value="1"/>
</dbReference>
<dbReference type="Gene3D" id="3.30.450.40">
    <property type="match status" value="1"/>
</dbReference>
<feature type="domain" description="HTH iclR-type" evidence="4">
    <location>
        <begin position="11"/>
        <end position="74"/>
    </location>
</feature>
<comment type="caution">
    <text evidence="6">The sequence shown here is derived from an EMBL/GenBank/DDBJ whole genome shotgun (WGS) entry which is preliminary data.</text>
</comment>
<evidence type="ECO:0008006" key="8">
    <source>
        <dbReference type="Google" id="ProtNLM"/>
    </source>
</evidence>
<dbReference type="GO" id="GO:0045892">
    <property type="term" value="P:negative regulation of DNA-templated transcription"/>
    <property type="evidence" value="ECO:0007669"/>
    <property type="project" value="TreeGrafter"/>
</dbReference>
<feature type="domain" description="IclR-ED" evidence="5">
    <location>
        <begin position="68"/>
        <end position="248"/>
    </location>
</feature>
<evidence type="ECO:0000256" key="3">
    <source>
        <dbReference type="ARBA" id="ARBA00023163"/>
    </source>
</evidence>
<dbReference type="eggNOG" id="COG1414">
    <property type="taxonomic scope" value="Bacteria"/>
</dbReference>
<evidence type="ECO:0000313" key="7">
    <source>
        <dbReference type="Proteomes" id="UP000006034"/>
    </source>
</evidence>
<dbReference type="STRING" id="563192.HMPREF0179_03392"/>
<accession>E5YB19</accession>
<keyword evidence="3" id="KW-0804">Transcription</keyword>
<evidence type="ECO:0000256" key="1">
    <source>
        <dbReference type="ARBA" id="ARBA00023015"/>
    </source>
</evidence>
<keyword evidence="1" id="KW-0805">Transcription regulation</keyword>
<reference evidence="6 7" key="1">
    <citation type="submission" date="2010-10" db="EMBL/GenBank/DDBJ databases">
        <authorList>
            <consortium name="The Broad Institute Genome Sequencing Platform"/>
            <person name="Ward D."/>
            <person name="Earl A."/>
            <person name="Feldgarden M."/>
            <person name="Young S.K."/>
            <person name="Gargeya S."/>
            <person name="Zeng Q."/>
            <person name="Alvarado L."/>
            <person name="Berlin A."/>
            <person name="Bochicchio J."/>
            <person name="Chapman S.B."/>
            <person name="Chen Z."/>
            <person name="Freedman E."/>
            <person name="Gellesch M."/>
            <person name="Goldberg J."/>
            <person name="Griggs A."/>
            <person name="Gujja S."/>
            <person name="Heilman E."/>
            <person name="Heiman D."/>
            <person name="Howarth C."/>
            <person name="Mehta T."/>
            <person name="Neiman D."/>
            <person name="Pearson M."/>
            <person name="Roberts A."/>
            <person name="Saif S."/>
            <person name="Shea T."/>
            <person name="Shenoy N."/>
            <person name="Sisk P."/>
            <person name="Stolte C."/>
            <person name="Sykes S."/>
            <person name="White J."/>
            <person name="Yandava C."/>
            <person name="Allen-Vercoe E."/>
            <person name="Sibley C."/>
            <person name="Ambrose C.E."/>
            <person name="Strauss J."/>
            <person name="Daigneault M."/>
            <person name="Haas B."/>
            <person name="Nusbaum C."/>
            <person name="Birren B."/>
        </authorList>
    </citation>
    <scope>NUCLEOTIDE SEQUENCE [LARGE SCALE GENOMIC DNA]</scope>
    <source>
        <strain evidence="6 7">3_1_6</strain>
    </source>
</reference>
<dbReference type="Pfam" id="PF09339">
    <property type="entry name" value="HTH_IclR"/>
    <property type="match status" value="1"/>
</dbReference>
<keyword evidence="7" id="KW-1185">Reference proteome</keyword>
<dbReference type="Proteomes" id="UP000006034">
    <property type="component" value="Unassembled WGS sequence"/>
</dbReference>
<evidence type="ECO:0000313" key="6">
    <source>
        <dbReference type="EMBL" id="EFV42809.1"/>
    </source>
</evidence>
<dbReference type="InterPro" id="IPR036388">
    <property type="entry name" value="WH-like_DNA-bd_sf"/>
</dbReference>